<evidence type="ECO:0000313" key="2">
    <source>
        <dbReference type="Proteomes" id="UP000668214"/>
    </source>
</evidence>
<reference evidence="1" key="1">
    <citation type="submission" date="2020-02" db="EMBL/GenBank/DDBJ databases">
        <title>Relaxed selection underlies rapid genomic changes in the transitions from sociality to social parasitism in ants.</title>
        <authorList>
            <person name="Bi X."/>
        </authorList>
    </citation>
    <scope>NUCLEOTIDE SEQUENCE</scope>
    <source>
        <strain evidence="1">BGI-DK2014c</strain>
        <tissue evidence="1">Whole body</tissue>
    </source>
</reference>
<dbReference type="Gene3D" id="2.130.10.10">
    <property type="entry name" value="YVTN repeat-like/Quinoprotein amine dehydrogenase"/>
    <property type="match status" value="2"/>
</dbReference>
<evidence type="ECO:0000313" key="1">
    <source>
        <dbReference type="EMBL" id="KAG5308594.1"/>
    </source>
</evidence>
<dbReference type="EMBL" id="JAANIA010002874">
    <property type="protein sequence ID" value="KAG5308594.1"/>
    <property type="molecule type" value="Genomic_DNA"/>
</dbReference>
<dbReference type="InterPro" id="IPR015943">
    <property type="entry name" value="WD40/YVTN_repeat-like_dom_sf"/>
</dbReference>
<dbReference type="SUPFAM" id="SSF50998">
    <property type="entry name" value="Quinoprotein alcohol dehydrogenase-like"/>
    <property type="match status" value="1"/>
</dbReference>
<feature type="non-terminal residue" evidence="1">
    <location>
        <position position="330"/>
    </location>
</feature>
<organism evidence="1 2">
    <name type="scientific">Pseudoatta argentina</name>
    <dbReference type="NCBI Taxonomy" id="621737"/>
    <lineage>
        <taxon>Eukaryota</taxon>
        <taxon>Metazoa</taxon>
        <taxon>Ecdysozoa</taxon>
        <taxon>Arthropoda</taxon>
        <taxon>Hexapoda</taxon>
        <taxon>Insecta</taxon>
        <taxon>Pterygota</taxon>
        <taxon>Neoptera</taxon>
        <taxon>Endopterygota</taxon>
        <taxon>Hymenoptera</taxon>
        <taxon>Apocrita</taxon>
        <taxon>Aculeata</taxon>
        <taxon>Formicoidea</taxon>
        <taxon>Formicidae</taxon>
        <taxon>Myrmicinae</taxon>
        <taxon>Pseudoatta</taxon>
    </lineage>
</organism>
<proteinExistence type="predicted"/>
<accession>A0A836EJP0</accession>
<sequence>MNNTKFDIFVGTKLGIIKGLHIGRVKKENKIKNLQNVSILTKTDKVTRMAWGDNEQEILVACSGYQDNKVKIFDTESTILKDWFSCNIGTGDISGISRCGSSILTSVRTGEICLWSEGKGELLIKTELFLDRMCHSRENTNLIATGGKESNNLRVFDIETQRLIFSAKDLPHDWLCLSRQTPISDINFLPGNLIVTVGKHGNIHLYDPRRQRRPTIDMKMHDEAWTCLDITPKEKHIIVGSTKGKLNLVDLRQPGTLLNTYKGFIGSVTGVACSKINPYVASVSLDRYLRIHHIHTKECLKAIYLTSKLSSLVMKSDICIEIGYEDGTES</sequence>
<dbReference type="PANTHER" id="PTHR16038:SF4">
    <property type="entry name" value="WD REPEAT-CONTAINING PROTEIN 74"/>
    <property type="match status" value="1"/>
</dbReference>
<dbReference type="GO" id="GO:0042273">
    <property type="term" value="P:ribosomal large subunit biogenesis"/>
    <property type="evidence" value="ECO:0007669"/>
    <property type="project" value="InterPro"/>
</dbReference>
<dbReference type="InterPro" id="IPR011047">
    <property type="entry name" value="Quinoprotein_ADH-like_sf"/>
</dbReference>
<dbReference type="AlphaFoldDB" id="A0A836EJP0"/>
<comment type="caution">
    <text evidence="1">The sequence shown here is derived from an EMBL/GenBank/DDBJ whole genome shotgun (WGS) entry which is preliminary data.</text>
</comment>
<feature type="non-terminal residue" evidence="1">
    <location>
        <position position="1"/>
    </location>
</feature>
<dbReference type="PANTHER" id="PTHR16038">
    <property type="entry name" value="NOP SEVEN ASSOCIATED PROTEIN 1"/>
    <property type="match status" value="1"/>
</dbReference>
<dbReference type="InterPro" id="IPR001680">
    <property type="entry name" value="WD40_rpt"/>
</dbReference>
<dbReference type="SMART" id="SM00320">
    <property type="entry name" value="WD40"/>
    <property type="match status" value="4"/>
</dbReference>
<name>A0A836EJP0_9HYME</name>
<dbReference type="Pfam" id="PF00400">
    <property type="entry name" value="WD40"/>
    <property type="match status" value="1"/>
</dbReference>
<dbReference type="Proteomes" id="UP000668214">
    <property type="component" value="Unassembled WGS sequence"/>
</dbReference>
<dbReference type="GO" id="GO:0005730">
    <property type="term" value="C:nucleolus"/>
    <property type="evidence" value="ECO:0007669"/>
    <property type="project" value="InterPro"/>
</dbReference>
<protein>
    <submittedName>
        <fullName evidence="1">WDR74 protein</fullName>
    </submittedName>
</protein>
<dbReference type="InterPro" id="IPR037379">
    <property type="entry name" value="WDR74/Nsa1"/>
</dbReference>
<keyword evidence="2" id="KW-1185">Reference proteome</keyword>
<dbReference type="GO" id="GO:0030687">
    <property type="term" value="C:preribosome, large subunit precursor"/>
    <property type="evidence" value="ECO:0007669"/>
    <property type="project" value="TreeGrafter"/>
</dbReference>
<gene>
    <name evidence="1" type="primary">Wdr74</name>
    <name evidence="1" type="ORF">G6Z78_0004786</name>
</gene>